<keyword evidence="12" id="KW-1185">Reference proteome</keyword>
<evidence type="ECO:0000259" key="10">
    <source>
        <dbReference type="Pfam" id="PF04290"/>
    </source>
</evidence>
<protein>
    <recommendedName>
        <fullName evidence="9">TRAP transporter small permease protein</fullName>
    </recommendedName>
</protein>
<evidence type="ECO:0000256" key="7">
    <source>
        <dbReference type="ARBA" id="ARBA00023136"/>
    </source>
</evidence>
<dbReference type="AlphaFoldDB" id="A0A2U1CL05"/>
<evidence type="ECO:0000256" key="3">
    <source>
        <dbReference type="ARBA" id="ARBA00022475"/>
    </source>
</evidence>
<dbReference type="GO" id="GO:0015740">
    <property type="term" value="P:C4-dicarboxylate transport"/>
    <property type="evidence" value="ECO:0007669"/>
    <property type="project" value="TreeGrafter"/>
</dbReference>
<keyword evidence="2 9" id="KW-0813">Transport</keyword>
<gene>
    <name evidence="11" type="ORF">C7440_2405</name>
</gene>
<dbReference type="PANTHER" id="PTHR35011">
    <property type="entry name" value="2,3-DIKETO-L-GULONATE TRAP TRANSPORTER SMALL PERMEASE PROTEIN YIAM"/>
    <property type="match status" value="1"/>
</dbReference>
<dbReference type="Pfam" id="PF04290">
    <property type="entry name" value="DctQ"/>
    <property type="match status" value="1"/>
</dbReference>
<dbReference type="GO" id="GO:0022857">
    <property type="term" value="F:transmembrane transporter activity"/>
    <property type="evidence" value="ECO:0007669"/>
    <property type="project" value="UniProtKB-UniRule"/>
</dbReference>
<evidence type="ECO:0000256" key="5">
    <source>
        <dbReference type="ARBA" id="ARBA00022692"/>
    </source>
</evidence>
<dbReference type="Proteomes" id="UP000246145">
    <property type="component" value="Unassembled WGS sequence"/>
</dbReference>
<keyword evidence="7 9" id="KW-0472">Membrane</keyword>
<dbReference type="PANTHER" id="PTHR35011:SF2">
    <property type="entry name" value="2,3-DIKETO-L-GULONATE TRAP TRANSPORTER SMALL PERMEASE PROTEIN YIAM"/>
    <property type="match status" value="1"/>
</dbReference>
<dbReference type="GO" id="GO:0005886">
    <property type="term" value="C:plasma membrane"/>
    <property type="evidence" value="ECO:0007669"/>
    <property type="project" value="UniProtKB-SubCell"/>
</dbReference>
<evidence type="ECO:0000256" key="2">
    <source>
        <dbReference type="ARBA" id="ARBA00022448"/>
    </source>
</evidence>
<feature type="transmembrane region" description="Helical" evidence="9">
    <location>
        <begin position="127"/>
        <end position="144"/>
    </location>
</feature>
<comment type="caution">
    <text evidence="11">The sequence shown here is derived from an EMBL/GenBank/DDBJ whole genome shotgun (WGS) entry which is preliminary data.</text>
</comment>
<keyword evidence="6 9" id="KW-1133">Transmembrane helix</keyword>
<dbReference type="EMBL" id="QEKO01000003">
    <property type="protein sequence ID" value="PVY61675.1"/>
    <property type="molecule type" value="Genomic_DNA"/>
</dbReference>
<organism evidence="11 12">
    <name type="scientific">Pusillimonas noertemannii</name>
    <dbReference type="NCBI Taxonomy" id="305977"/>
    <lineage>
        <taxon>Bacteria</taxon>
        <taxon>Pseudomonadati</taxon>
        <taxon>Pseudomonadota</taxon>
        <taxon>Betaproteobacteria</taxon>
        <taxon>Burkholderiales</taxon>
        <taxon>Alcaligenaceae</taxon>
        <taxon>Pusillimonas</taxon>
    </lineage>
</organism>
<evidence type="ECO:0000256" key="4">
    <source>
        <dbReference type="ARBA" id="ARBA00022519"/>
    </source>
</evidence>
<feature type="transmembrane region" description="Helical" evidence="9">
    <location>
        <begin position="41"/>
        <end position="60"/>
    </location>
</feature>
<comment type="similarity">
    <text evidence="8 9">Belongs to the TRAP transporter small permease family.</text>
</comment>
<keyword evidence="5 9" id="KW-0812">Transmembrane</keyword>
<dbReference type="RefSeq" id="WP_116518697.1">
    <property type="nucleotide sequence ID" value="NZ_JACCEX010000003.1"/>
</dbReference>
<proteinExistence type="inferred from homology"/>
<evidence type="ECO:0000256" key="9">
    <source>
        <dbReference type="RuleBase" id="RU369079"/>
    </source>
</evidence>
<evidence type="ECO:0000256" key="1">
    <source>
        <dbReference type="ARBA" id="ARBA00004429"/>
    </source>
</evidence>
<dbReference type="InterPro" id="IPR007387">
    <property type="entry name" value="TRAP_DctQ"/>
</dbReference>
<name>A0A2U1CL05_9BURK</name>
<feature type="domain" description="Tripartite ATP-independent periplasmic transporters DctQ component" evidence="10">
    <location>
        <begin position="20"/>
        <end position="145"/>
    </location>
</feature>
<evidence type="ECO:0000256" key="6">
    <source>
        <dbReference type="ARBA" id="ARBA00022989"/>
    </source>
</evidence>
<dbReference type="OrthoDB" id="2877624at2"/>
<dbReference type="InterPro" id="IPR055348">
    <property type="entry name" value="DctQ"/>
</dbReference>
<keyword evidence="4 9" id="KW-0997">Cell inner membrane</keyword>
<comment type="subcellular location">
    <subcellularLocation>
        <location evidence="1 9">Cell inner membrane</location>
        <topology evidence="1 9">Multi-pass membrane protein</topology>
    </subcellularLocation>
</comment>
<evidence type="ECO:0000256" key="8">
    <source>
        <dbReference type="ARBA" id="ARBA00038436"/>
    </source>
</evidence>
<accession>A0A2U1CL05</accession>
<feature type="transmembrane region" description="Helical" evidence="9">
    <location>
        <begin position="12"/>
        <end position="29"/>
    </location>
</feature>
<comment type="function">
    <text evidence="9">Part of the tripartite ATP-independent periplasmic (TRAP) transport system.</text>
</comment>
<sequence length="161" mass="17502">MRKKLLGSCEALSALALFAIMGLTFFDVLGRKFLHNSIPGALELTELLMVVVIFAGLPLVSEREEHVEFDALDAHTPPLLRTIQFNIVQVICAALLIGVGVLMWQVGEDFSHNGETTAQLGILKAPFIYGMSVMCVITGIVHLLKLGHEPEEHVEGQGAVL</sequence>
<keyword evidence="3" id="KW-1003">Cell membrane</keyword>
<comment type="subunit">
    <text evidence="9">The complex comprises the extracytoplasmic solute receptor protein and the two transmembrane proteins.</text>
</comment>
<evidence type="ECO:0000313" key="12">
    <source>
        <dbReference type="Proteomes" id="UP000246145"/>
    </source>
</evidence>
<feature type="transmembrane region" description="Helical" evidence="9">
    <location>
        <begin position="87"/>
        <end position="107"/>
    </location>
</feature>
<reference evidence="11 12" key="1">
    <citation type="submission" date="2018-04" db="EMBL/GenBank/DDBJ databases">
        <title>Genomic Encyclopedia of Type Strains, Phase IV (KMG-IV): sequencing the most valuable type-strain genomes for metagenomic binning, comparative biology and taxonomic classification.</title>
        <authorList>
            <person name="Goeker M."/>
        </authorList>
    </citation>
    <scope>NUCLEOTIDE SEQUENCE [LARGE SCALE GENOMIC DNA]</scope>
    <source>
        <strain evidence="11 12">DSM 10065</strain>
    </source>
</reference>
<evidence type="ECO:0000313" key="11">
    <source>
        <dbReference type="EMBL" id="PVY61675.1"/>
    </source>
</evidence>